<sequence>MRSVLIDPFREYLEKCFQEGQRNGLQLWTEIKRRGFEGSKATVYRWIAAA</sequence>
<dbReference type="Proteomes" id="UP000046122">
    <property type="component" value="Unassembled WGS sequence"/>
</dbReference>
<gene>
    <name evidence="1" type="ORF">MPL3365_550004</name>
</gene>
<evidence type="ECO:0008006" key="3">
    <source>
        <dbReference type="Google" id="ProtNLM"/>
    </source>
</evidence>
<evidence type="ECO:0000313" key="1">
    <source>
        <dbReference type="EMBL" id="CDX61095.1"/>
    </source>
</evidence>
<evidence type="ECO:0000313" key="2">
    <source>
        <dbReference type="Proteomes" id="UP000046122"/>
    </source>
</evidence>
<reference evidence="1 2" key="1">
    <citation type="submission" date="2014-08" db="EMBL/GenBank/DDBJ databases">
        <authorList>
            <person name="Moulin Lionel"/>
        </authorList>
    </citation>
    <scope>NUCLEOTIDE SEQUENCE [LARGE SCALE GENOMIC DNA]</scope>
</reference>
<dbReference type="AlphaFoldDB" id="A0A090GVS1"/>
<name>A0A090GVS1_MESPL</name>
<dbReference type="EMBL" id="CCNE01000051">
    <property type="protein sequence ID" value="CDX61095.1"/>
    <property type="molecule type" value="Genomic_DNA"/>
</dbReference>
<proteinExistence type="predicted"/>
<accession>A0A090GVS1</accession>
<protein>
    <recommendedName>
        <fullName evidence="3">Transposase</fullName>
    </recommendedName>
</protein>
<organism evidence="1 2">
    <name type="scientific">Mesorhizobium plurifarium</name>
    <dbReference type="NCBI Taxonomy" id="69974"/>
    <lineage>
        <taxon>Bacteria</taxon>
        <taxon>Pseudomonadati</taxon>
        <taxon>Pseudomonadota</taxon>
        <taxon>Alphaproteobacteria</taxon>
        <taxon>Hyphomicrobiales</taxon>
        <taxon>Phyllobacteriaceae</taxon>
        <taxon>Mesorhizobium</taxon>
    </lineage>
</organism>